<sequence>MAFWRDSGSGLSTRHAKFCLSHLNYLDSDSENPNFQSPAPRKISITQNSPYYGWVQSAATDLHEVKSFIARIATPEQPGQLAVRPDDVFPYPTGMNAIYALSETLGPRSKDSKVAAFGWLYPETVHVVRQGSWGTVLSYKMGTEEELDQLESMLESGRLIDALFCELPSNIKLSSPNLKRIHSLATKYDFIVACNDTVAGYINIDALSYVDVMMSSLTKTFSGASNVTGGCLVINPSSRHHGMLHAAVSAKYDNIYFPPDVATLRENCKNIHWRVRRCNKNALPLVNLLKAHPSVAQVNHPSIGPTAPIYKSLVRKDGGYGNVLSIIFKDSRSAEHFYNVLDVCKGSSLGTNFTLAIPYVQLANYWDREKVPKYGVPQHIIRVSVGLEDSQQLVKVMTTALKEVEKFESKDGVNGYS</sequence>
<dbReference type="EMBL" id="JAVFKD010000010">
    <property type="protein sequence ID" value="KAK5994563.1"/>
    <property type="molecule type" value="Genomic_DNA"/>
</dbReference>
<comment type="caution">
    <text evidence="4">The sequence shown here is derived from an EMBL/GenBank/DDBJ whole genome shotgun (WGS) entry which is preliminary data.</text>
</comment>
<evidence type="ECO:0000256" key="3">
    <source>
        <dbReference type="RuleBase" id="RU362118"/>
    </source>
</evidence>
<proteinExistence type="inferred from homology"/>
<dbReference type="Pfam" id="PF01053">
    <property type="entry name" value="Cys_Met_Meta_PP"/>
    <property type="match status" value="1"/>
</dbReference>
<name>A0ABR0SR30_9HYPO</name>
<protein>
    <submittedName>
        <fullName evidence="4">Cystathionine gamma-synthase</fullName>
    </submittedName>
</protein>
<dbReference type="SUPFAM" id="SSF53383">
    <property type="entry name" value="PLP-dependent transferases"/>
    <property type="match status" value="1"/>
</dbReference>
<organism evidence="4 5">
    <name type="scientific">Cladobotryum mycophilum</name>
    <dbReference type="NCBI Taxonomy" id="491253"/>
    <lineage>
        <taxon>Eukaryota</taxon>
        <taxon>Fungi</taxon>
        <taxon>Dikarya</taxon>
        <taxon>Ascomycota</taxon>
        <taxon>Pezizomycotina</taxon>
        <taxon>Sordariomycetes</taxon>
        <taxon>Hypocreomycetidae</taxon>
        <taxon>Hypocreales</taxon>
        <taxon>Hypocreaceae</taxon>
        <taxon>Cladobotryum</taxon>
    </lineage>
</organism>
<reference evidence="4 5" key="1">
    <citation type="submission" date="2024-01" db="EMBL/GenBank/DDBJ databases">
        <title>Complete genome of Cladobotryum mycophilum ATHUM6906.</title>
        <authorList>
            <person name="Christinaki A.C."/>
            <person name="Myridakis A.I."/>
            <person name="Kouvelis V.N."/>
        </authorList>
    </citation>
    <scope>NUCLEOTIDE SEQUENCE [LARGE SCALE GENOMIC DNA]</scope>
    <source>
        <strain evidence="4 5">ATHUM6906</strain>
    </source>
</reference>
<dbReference type="PANTHER" id="PTHR42699">
    <property type="match status" value="1"/>
</dbReference>
<dbReference type="InterPro" id="IPR000277">
    <property type="entry name" value="Cys/Met-Metab_PyrdxlP-dep_enz"/>
</dbReference>
<dbReference type="Gene3D" id="3.40.640.10">
    <property type="entry name" value="Type I PLP-dependent aspartate aminotransferase-like (Major domain)"/>
    <property type="match status" value="1"/>
</dbReference>
<comment type="similarity">
    <text evidence="3">Belongs to the trans-sulfuration enzymes family.</text>
</comment>
<dbReference type="Proteomes" id="UP001338125">
    <property type="component" value="Unassembled WGS sequence"/>
</dbReference>
<accession>A0ABR0SR30</accession>
<dbReference type="InterPro" id="IPR015424">
    <property type="entry name" value="PyrdxlP-dep_Trfase"/>
</dbReference>
<evidence type="ECO:0000256" key="1">
    <source>
        <dbReference type="ARBA" id="ARBA00001933"/>
    </source>
</evidence>
<dbReference type="InterPro" id="IPR015422">
    <property type="entry name" value="PyrdxlP-dep_Trfase_small"/>
</dbReference>
<comment type="cofactor">
    <cofactor evidence="1 3">
        <name>pyridoxal 5'-phosphate</name>
        <dbReference type="ChEBI" id="CHEBI:597326"/>
    </cofactor>
</comment>
<dbReference type="Gene3D" id="3.90.1150.10">
    <property type="entry name" value="Aspartate Aminotransferase, domain 1"/>
    <property type="match status" value="1"/>
</dbReference>
<dbReference type="InterPro" id="IPR051750">
    <property type="entry name" value="Trans-sulfuration_enzymes"/>
</dbReference>
<keyword evidence="5" id="KW-1185">Reference proteome</keyword>
<evidence type="ECO:0000256" key="2">
    <source>
        <dbReference type="ARBA" id="ARBA00022898"/>
    </source>
</evidence>
<dbReference type="PANTHER" id="PTHR42699:SF1">
    <property type="entry name" value="CYSTATHIONINE GAMMA-SYNTHASE-RELATED"/>
    <property type="match status" value="1"/>
</dbReference>
<evidence type="ECO:0000313" key="4">
    <source>
        <dbReference type="EMBL" id="KAK5994563.1"/>
    </source>
</evidence>
<dbReference type="InterPro" id="IPR015421">
    <property type="entry name" value="PyrdxlP-dep_Trfase_major"/>
</dbReference>
<evidence type="ECO:0000313" key="5">
    <source>
        <dbReference type="Proteomes" id="UP001338125"/>
    </source>
</evidence>
<keyword evidence="2 3" id="KW-0663">Pyridoxal phosphate</keyword>
<gene>
    <name evidence="4" type="ORF">PT974_05042</name>
</gene>